<organism evidence="10 11">
    <name type="scientific">Massilia forsythiae</name>
    <dbReference type="NCBI Taxonomy" id="2728020"/>
    <lineage>
        <taxon>Bacteria</taxon>
        <taxon>Pseudomonadati</taxon>
        <taxon>Pseudomonadota</taxon>
        <taxon>Betaproteobacteria</taxon>
        <taxon>Burkholderiales</taxon>
        <taxon>Oxalobacteraceae</taxon>
        <taxon>Telluria group</taxon>
        <taxon>Massilia</taxon>
    </lineage>
</organism>
<comment type="similarity">
    <text evidence="6">Belongs to the BamD family.</text>
</comment>
<keyword evidence="5 6" id="KW-0449">Lipoprotein</keyword>
<sequence length="281" mass="31931">MQKKLSVLIVTGALLSLSACSLLPKGNDESKNVSASKLYADAKDEMAGGHYEAAIKLYERLESNYPFGTYAAQAQMEIAYAHYKAQDQAEALASVERFIKLHPNHPNVDYMYYLRGLVNFNDQIGFLSFIYSQDPTERDPKATREAFAAFKELVDKFPDSKYAPDALARMNYLINAMSSYEVHVANYYYRRGAYLSALNRAQGAVTQFPDATAREEALFIMIRSYDKLGMFDLRDDTQRIFQKNYPDSRFLNPNARGDAAWWKFWAKSGPKPAPKDVVVKQ</sequence>
<evidence type="ECO:0000256" key="1">
    <source>
        <dbReference type="ARBA" id="ARBA00022729"/>
    </source>
</evidence>
<comment type="function">
    <text evidence="6">Part of the outer membrane protein assembly complex, which is involved in assembly and insertion of beta-barrel proteins into the outer membrane.</text>
</comment>
<keyword evidence="7" id="KW-0802">TPR repeat</keyword>
<comment type="subcellular location">
    <subcellularLocation>
        <location evidence="6">Cell outer membrane</location>
        <topology evidence="6">Lipid-anchor</topology>
    </subcellularLocation>
</comment>
<dbReference type="EMBL" id="CP051685">
    <property type="protein sequence ID" value="QJE02638.1"/>
    <property type="molecule type" value="Genomic_DNA"/>
</dbReference>
<dbReference type="SUPFAM" id="SSF48452">
    <property type="entry name" value="TPR-like"/>
    <property type="match status" value="1"/>
</dbReference>
<dbReference type="CDD" id="cd15830">
    <property type="entry name" value="BamD"/>
    <property type="match status" value="1"/>
</dbReference>
<reference evidence="10 11" key="1">
    <citation type="submission" date="2020-04" db="EMBL/GenBank/DDBJ databases">
        <title>Genome sequencing of novel species.</title>
        <authorList>
            <person name="Heo J."/>
            <person name="Kim S.-J."/>
            <person name="Kim J.-S."/>
            <person name="Hong S.-B."/>
            <person name="Kwon S.-W."/>
        </authorList>
    </citation>
    <scope>NUCLEOTIDE SEQUENCE [LARGE SCALE GENOMIC DNA]</scope>
    <source>
        <strain evidence="10 11">GN2-R2</strain>
    </source>
</reference>
<gene>
    <name evidence="6" type="primary">bamD</name>
    <name evidence="10" type="ORF">HH212_23615</name>
</gene>
<dbReference type="InterPro" id="IPR011990">
    <property type="entry name" value="TPR-like_helical_dom_sf"/>
</dbReference>
<evidence type="ECO:0000256" key="6">
    <source>
        <dbReference type="HAMAP-Rule" id="MF_00922"/>
    </source>
</evidence>
<protein>
    <recommendedName>
        <fullName evidence="6">Outer membrane protein assembly factor BamD</fullName>
    </recommendedName>
</protein>
<evidence type="ECO:0000259" key="9">
    <source>
        <dbReference type="Pfam" id="PF13525"/>
    </source>
</evidence>
<dbReference type="GO" id="GO:0051205">
    <property type="term" value="P:protein insertion into membrane"/>
    <property type="evidence" value="ECO:0007669"/>
    <property type="project" value="UniProtKB-UniRule"/>
</dbReference>
<dbReference type="HAMAP" id="MF_00922">
    <property type="entry name" value="OM_assembly_BamD"/>
    <property type="match status" value="1"/>
</dbReference>
<keyword evidence="4 6" id="KW-0998">Cell outer membrane</keyword>
<keyword evidence="1 6" id="KW-0732">Signal</keyword>
<dbReference type="PROSITE" id="PS50005">
    <property type="entry name" value="TPR"/>
    <property type="match status" value="1"/>
</dbReference>
<dbReference type="Gene3D" id="1.25.40.10">
    <property type="entry name" value="Tetratricopeptide repeat domain"/>
    <property type="match status" value="1"/>
</dbReference>
<dbReference type="PROSITE" id="PS51257">
    <property type="entry name" value="PROKAR_LIPOPROTEIN"/>
    <property type="match status" value="1"/>
</dbReference>
<dbReference type="PANTHER" id="PTHR37423">
    <property type="entry name" value="SOLUBLE LYTIC MUREIN TRANSGLYCOSYLASE-RELATED"/>
    <property type="match status" value="1"/>
</dbReference>
<name>A0A7Z2ZUK2_9BURK</name>
<keyword evidence="11" id="KW-1185">Reference proteome</keyword>
<evidence type="ECO:0000313" key="10">
    <source>
        <dbReference type="EMBL" id="QJE02638.1"/>
    </source>
</evidence>
<evidence type="ECO:0000256" key="8">
    <source>
        <dbReference type="SAM" id="SignalP"/>
    </source>
</evidence>
<accession>A0A7Z2ZUK2</accession>
<dbReference type="Proteomes" id="UP000502415">
    <property type="component" value="Chromosome"/>
</dbReference>
<evidence type="ECO:0000256" key="7">
    <source>
        <dbReference type="PROSITE-ProRule" id="PRU00339"/>
    </source>
</evidence>
<evidence type="ECO:0000256" key="5">
    <source>
        <dbReference type="ARBA" id="ARBA00023288"/>
    </source>
</evidence>
<feature type="chain" id="PRO_5031638411" description="Outer membrane protein assembly factor BamD" evidence="8">
    <location>
        <begin position="22"/>
        <end position="281"/>
    </location>
</feature>
<proteinExistence type="inferred from homology"/>
<evidence type="ECO:0000256" key="2">
    <source>
        <dbReference type="ARBA" id="ARBA00023136"/>
    </source>
</evidence>
<dbReference type="KEGG" id="mfy:HH212_23615"/>
<evidence type="ECO:0000313" key="11">
    <source>
        <dbReference type="Proteomes" id="UP000502415"/>
    </source>
</evidence>
<dbReference type="InterPro" id="IPR017689">
    <property type="entry name" value="BamD"/>
</dbReference>
<dbReference type="AlphaFoldDB" id="A0A7Z2ZUK2"/>
<dbReference type="GO" id="GO:1990063">
    <property type="term" value="C:Bam protein complex"/>
    <property type="evidence" value="ECO:0007669"/>
    <property type="project" value="TreeGrafter"/>
</dbReference>
<feature type="domain" description="Outer membrane lipoprotein BamD-like" evidence="9">
    <location>
        <begin position="33"/>
        <end position="237"/>
    </location>
</feature>
<comment type="subunit">
    <text evidence="6">Part of the Bam complex.</text>
</comment>
<dbReference type="InterPro" id="IPR039565">
    <property type="entry name" value="BamD-like"/>
</dbReference>
<feature type="repeat" description="TPR" evidence="7">
    <location>
        <begin position="72"/>
        <end position="105"/>
    </location>
</feature>
<dbReference type="GO" id="GO:0043165">
    <property type="term" value="P:Gram-negative-bacterium-type cell outer membrane assembly"/>
    <property type="evidence" value="ECO:0007669"/>
    <property type="project" value="UniProtKB-UniRule"/>
</dbReference>
<keyword evidence="2 6" id="KW-0472">Membrane</keyword>
<dbReference type="PANTHER" id="PTHR37423:SF1">
    <property type="entry name" value="OUTER MEMBRANE PROTEIN ASSEMBLY FACTOR BAMD"/>
    <property type="match status" value="1"/>
</dbReference>
<feature type="signal peptide" evidence="8">
    <location>
        <begin position="1"/>
        <end position="21"/>
    </location>
</feature>
<evidence type="ECO:0000256" key="4">
    <source>
        <dbReference type="ARBA" id="ARBA00023237"/>
    </source>
</evidence>
<dbReference type="NCBIfam" id="TIGR03302">
    <property type="entry name" value="OM_YfiO"/>
    <property type="match status" value="1"/>
</dbReference>
<keyword evidence="3 6" id="KW-0564">Palmitate</keyword>
<dbReference type="InterPro" id="IPR019734">
    <property type="entry name" value="TPR_rpt"/>
</dbReference>
<dbReference type="Pfam" id="PF13525">
    <property type="entry name" value="YfiO"/>
    <property type="match status" value="1"/>
</dbReference>
<dbReference type="RefSeq" id="WP_170204720.1">
    <property type="nucleotide sequence ID" value="NZ_CP051685.1"/>
</dbReference>
<evidence type="ECO:0000256" key="3">
    <source>
        <dbReference type="ARBA" id="ARBA00023139"/>
    </source>
</evidence>